<accession>A0ABR7L1N4</accession>
<proteinExistence type="predicted"/>
<dbReference type="Proteomes" id="UP000734823">
    <property type="component" value="Unassembled WGS sequence"/>
</dbReference>
<sequence>MPGFAIAEAAGVGLDGVERPSEDVVIVLPEAVILLDGATSSRTDLPTGGDYARELGAQLAARLSAAPELDLARLVAGSIRSVARHNGFTPGESPSSTVSIVRWDDTTVEALVLADSPVAAFLTDAVEVVADDRLRALRRSVDTVVEWRNREGGFWVAEAVPAAAEQAMRASWPRADVRAVLMASDGVSCGIDDYGVFARWEDMRRMAETDGPQAVLDAVRAAELADPGRARWPRTKLHDDQALVHLDFNQ</sequence>
<gene>
    <name evidence="1" type="ORF">GPZ80_05295</name>
</gene>
<evidence type="ECO:0000313" key="2">
    <source>
        <dbReference type="Proteomes" id="UP000734823"/>
    </source>
</evidence>
<name>A0ABR7L1N4_9PSEU</name>
<protein>
    <recommendedName>
        <fullName evidence="3">Protein phosphatase 2C-like protein</fullName>
    </recommendedName>
</protein>
<evidence type="ECO:0000313" key="1">
    <source>
        <dbReference type="EMBL" id="MBC6446591.1"/>
    </source>
</evidence>
<dbReference type="RefSeq" id="WP_187218614.1">
    <property type="nucleotide sequence ID" value="NZ_JABVED010000002.1"/>
</dbReference>
<organism evidence="1 2">
    <name type="scientific">Actinokineospora xionganensis</name>
    <dbReference type="NCBI Taxonomy" id="2684470"/>
    <lineage>
        <taxon>Bacteria</taxon>
        <taxon>Bacillati</taxon>
        <taxon>Actinomycetota</taxon>
        <taxon>Actinomycetes</taxon>
        <taxon>Pseudonocardiales</taxon>
        <taxon>Pseudonocardiaceae</taxon>
        <taxon>Actinokineospora</taxon>
    </lineage>
</organism>
<dbReference type="EMBL" id="JABVED010000002">
    <property type="protein sequence ID" value="MBC6446591.1"/>
    <property type="molecule type" value="Genomic_DNA"/>
</dbReference>
<evidence type="ECO:0008006" key="3">
    <source>
        <dbReference type="Google" id="ProtNLM"/>
    </source>
</evidence>
<comment type="caution">
    <text evidence="1">The sequence shown here is derived from an EMBL/GenBank/DDBJ whole genome shotgun (WGS) entry which is preliminary data.</text>
</comment>
<keyword evidence="2" id="KW-1185">Reference proteome</keyword>
<reference evidence="1 2" key="1">
    <citation type="submission" date="2020-06" db="EMBL/GenBank/DDBJ databases">
        <title>Actinokineospora xiongansis sp. nov., isolated from soil of Baiyangdian.</title>
        <authorList>
            <person name="Zhang X."/>
        </authorList>
    </citation>
    <scope>NUCLEOTIDE SEQUENCE [LARGE SCALE GENOMIC DNA]</scope>
    <source>
        <strain evidence="1 2">HBU206404</strain>
    </source>
</reference>